<evidence type="ECO:0000313" key="3">
    <source>
        <dbReference type="Proteomes" id="UP001212152"/>
    </source>
</evidence>
<dbReference type="Proteomes" id="UP001212152">
    <property type="component" value="Unassembled WGS sequence"/>
</dbReference>
<gene>
    <name evidence="2" type="ORF">HDU87_005662</name>
</gene>
<keyword evidence="3" id="KW-1185">Reference proteome</keyword>
<sequence length="262" mass="28810">MGLSSNPKRGDAGQGSLPLIHDTGQRAQSPQKQPSGSIDRVSQPDGAVLGEIFDAGSQPALPDQDNPPERYPGDQRPVDRRTDPPGETHARWANDAFRYADPEVFRQRDPGQSINSRVHHGQPMAPEHPAVSGDLNEQRLIAPHRDHASEIHDDATSRIRAAADARKHIMNNRLSRSYDRQPIELVRRSSEPGRPSGSRGLVFYHADRALRNTSVGEPTTPPPSAERYTRPQDVALDRLVRTSDGDGDDEGTLSQHNTSESD</sequence>
<organism evidence="2 3">
    <name type="scientific">Geranomyces variabilis</name>
    <dbReference type="NCBI Taxonomy" id="109894"/>
    <lineage>
        <taxon>Eukaryota</taxon>
        <taxon>Fungi</taxon>
        <taxon>Fungi incertae sedis</taxon>
        <taxon>Chytridiomycota</taxon>
        <taxon>Chytridiomycota incertae sedis</taxon>
        <taxon>Chytridiomycetes</taxon>
        <taxon>Spizellomycetales</taxon>
        <taxon>Powellomycetaceae</taxon>
        <taxon>Geranomyces</taxon>
    </lineage>
</organism>
<name>A0AAD5TGB7_9FUNG</name>
<protein>
    <submittedName>
        <fullName evidence="2">Uncharacterized protein</fullName>
    </submittedName>
</protein>
<proteinExistence type="predicted"/>
<feature type="region of interest" description="Disordered" evidence="1">
    <location>
        <begin position="1"/>
        <end position="138"/>
    </location>
</feature>
<feature type="compositionally biased region" description="Basic and acidic residues" evidence="1">
    <location>
        <begin position="176"/>
        <end position="191"/>
    </location>
</feature>
<feature type="compositionally biased region" description="Polar residues" evidence="1">
    <location>
        <begin position="25"/>
        <end position="36"/>
    </location>
</feature>
<feature type="compositionally biased region" description="Basic and acidic residues" evidence="1">
    <location>
        <begin position="227"/>
        <end position="244"/>
    </location>
</feature>
<feature type="compositionally biased region" description="Polar residues" evidence="1">
    <location>
        <begin position="252"/>
        <end position="262"/>
    </location>
</feature>
<accession>A0AAD5TGB7</accession>
<evidence type="ECO:0000313" key="2">
    <source>
        <dbReference type="EMBL" id="KAJ3175834.1"/>
    </source>
</evidence>
<feature type="region of interest" description="Disordered" evidence="1">
    <location>
        <begin position="171"/>
        <end position="262"/>
    </location>
</feature>
<reference evidence="2" key="1">
    <citation type="submission" date="2020-05" db="EMBL/GenBank/DDBJ databases">
        <title>Phylogenomic resolution of chytrid fungi.</title>
        <authorList>
            <person name="Stajich J.E."/>
            <person name="Amses K."/>
            <person name="Simmons R."/>
            <person name="Seto K."/>
            <person name="Myers J."/>
            <person name="Bonds A."/>
            <person name="Quandt C.A."/>
            <person name="Barry K."/>
            <person name="Liu P."/>
            <person name="Grigoriev I."/>
            <person name="Longcore J.E."/>
            <person name="James T.Y."/>
        </authorList>
    </citation>
    <scope>NUCLEOTIDE SEQUENCE</scope>
    <source>
        <strain evidence="2">JEL0379</strain>
    </source>
</reference>
<dbReference type="AlphaFoldDB" id="A0AAD5TGB7"/>
<dbReference type="EMBL" id="JADGJQ010000047">
    <property type="protein sequence ID" value="KAJ3175834.1"/>
    <property type="molecule type" value="Genomic_DNA"/>
</dbReference>
<evidence type="ECO:0000256" key="1">
    <source>
        <dbReference type="SAM" id="MobiDB-lite"/>
    </source>
</evidence>
<feature type="compositionally biased region" description="Basic and acidic residues" evidence="1">
    <location>
        <begin position="67"/>
        <end position="109"/>
    </location>
</feature>
<comment type="caution">
    <text evidence="2">The sequence shown here is derived from an EMBL/GenBank/DDBJ whole genome shotgun (WGS) entry which is preliminary data.</text>
</comment>